<keyword evidence="3" id="KW-0206">Cytoskeleton</keyword>
<dbReference type="PANTHER" id="PTHR20899">
    <property type="entry name" value="PIERCE HOMOLOG"/>
    <property type="match status" value="1"/>
</dbReference>
<name>A0A8C5D1P4_GADMO</name>
<dbReference type="PANTHER" id="PTHR20899:SF4">
    <property type="entry name" value="PIERCER OF MICROTUBULE WALL 2 PROTEIN"/>
    <property type="match status" value="1"/>
</dbReference>
<dbReference type="Ensembl" id="ENSGMOT00000040756.1">
    <property type="protein sequence ID" value="ENSGMOP00000066240.1"/>
    <property type="gene ID" value="ENSGMOG00000037120.1"/>
</dbReference>
<dbReference type="Pfam" id="PF14892">
    <property type="entry name" value="PIRC1_2"/>
    <property type="match status" value="1"/>
</dbReference>
<dbReference type="GO" id="GO:0035082">
    <property type="term" value="P:axoneme assembly"/>
    <property type="evidence" value="ECO:0007669"/>
    <property type="project" value="InterPro"/>
</dbReference>
<reference evidence="5" key="2">
    <citation type="submission" date="2025-09" db="UniProtKB">
        <authorList>
            <consortium name="Ensembl"/>
        </authorList>
    </citation>
    <scope>IDENTIFICATION</scope>
</reference>
<keyword evidence="4" id="KW-0966">Cell projection</keyword>
<comment type="subcellular location">
    <subcellularLocation>
        <location evidence="1">Cytoplasm</location>
        <location evidence="1">Cytoskeleton</location>
        <location evidence="1">Cilium axoneme</location>
    </subcellularLocation>
</comment>
<dbReference type="OMA" id="FSCMERI"/>
<protein>
    <submittedName>
        <fullName evidence="5">Uncharacterized protein</fullName>
    </submittedName>
</protein>
<dbReference type="AlphaFoldDB" id="A0A8C5D1P4"/>
<sequence>MCSDACRPIGDSNQAPACFNAGNPVFSCMISENTTTSPARQGFSPWFKTTSSEYGALRPTSESSPCTYHPLTQTFSRDLGKCGMYRDNCFNTSLDRSRVHD</sequence>
<evidence type="ECO:0000256" key="2">
    <source>
        <dbReference type="ARBA" id="ARBA00022490"/>
    </source>
</evidence>
<reference evidence="5" key="1">
    <citation type="submission" date="2025-08" db="UniProtKB">
        <authorList>
            <consortium name="Ensembl"/>
        </authorList>
    </citation>
    <scope>IDENTIFICATION</scope>
</reference>
<evidence type="ECO:0000256" key="4">
    <source>
        <dbReference type="ARBA" id="ARBA00023273"/>
    </source>
</evidence>
<dbReference type="Proteomes" id="UP000694546">
    <property type="component" value="Chromosome 9"/>
</dbReference>
<evidence type="ECO:0000256" key="3">
    <source>
        <dbReference type="ARBA" id="ARBA00023212"/>
    </source>
</evidence>
<evidence type="ECO:0000313" key="6">
    <source>
        <dbReference type="Proteomes" id="UP000694546"/>
    </source>
</evidence>
<organism evidence="5 6">
    <name type="scientific">Gadus morhua</name>
    <name type="common">Atlantic cod</name>
    <dbReference type="NCBI Taxonomy" id="8049"/>
    <lineage>
        <taxon>Eukaryota</taxon>
        <taxon>Metazoa</taxon>
        <taxon>Chordata</taxon>
        <taxon>Craniata</taxon>
        <taxon>Vertebrata</taxon>
        <taxon>Euteleostomi</taxon>
        <taxon>Actinopterygii</taxon>
        <taxon>Neopterygii</taxon>
        <taxon>Teleostei</taxon>
        <taxon>Neoteleostei</taxon>
        <taxon>Acanthomorphata</taxon>
        <taxon>Zeiogadaria</taxon>
        <taxon>Gadariae</taxon>
        <taxon>Gadiformes</taxon>
        <taxon>Gadoidei</taxon>
        <taxon>Gadidae</taxon>
        <taxon>Gadus</taxon>
    </lineage>
</organism>
<dbReference type="GO" id="GO:0005879">
    <property type="term" value="C:axonemal microtubule"/>
    <property type="evidence" value="ECO:0007669"/>
    <property type="project" value="InterPro"/>
</dbReference>
<keyword evidence="6" id="KW-1185">Reference proteome</keyword>
<dbReference type="GeneTree" id="ENSGT00940000168208"/>
<accession>A0A8C5D1P4</accession>
<keyword evidence="2" id="KW-0963">Cytoplasm</keyword>
<proteinExistence type="predicted"/>
<evidence type="ECO:0000313" key="5">
    <source>
        <dbReference type="Ensembl" id="ENSGMOP00000066240.1"/>
    </source>
</evidence>
<dbReference type="InterPro" id="IPR026507">
    <property type="entry name" value="PIRC1/2"/>
</dbReference>
<evidence type="ECO:0000256" key="1">
    <source>
        <dbReference type="ARBA" id="ARBA00004430"/>
    </source>
</evidence>